<reference evidence="1" key="2">
    <citation type="journal article" date="2015" name="Data Brief">
        <title>Shoot transcriptome of the giant reed, Arundo donax.</title>
        <authorList>
            <person name="Barrero R.A."/>
            <person name="Guerrero F.D."/>
            <person name="Moolhuijzen P."/>
            <person name="Goolsby J.A."/>
            <person name="Tidwell J."/>
            <person name="Bellgard S.E."/>
            <person name="Bellgard M.I."/>
        </authorList>
    </citation>
    <scope>NUCLEOTIDE SEQUENCE</scope>
    <source>
        <tissue evidence="1">Shoot tissue taken approximately 20 cm above the soil surface</tissue>
    </source>
</reference>
<evidence type="ECO:0000313" key="1">
    <source>
        <dbReference type="EMBL" id="JAD49209.1"/>
    </source>
</evidence>
<protein>
    <submittedName>
        <fullName evidence="1">Uncharacterized protein</fullName>
    </submittedName>
</protein>
<reference evidence="1" key="1">
    <citation type="submission" date="2014-09" db="EMBL/GenBank/DDBJ databases">
        <authorList>
            <person name="Magalhaes I.L.F."/>
            <person name="Oliveira U."/>
            <person name="Santos F.R."/>
            <person name="Vidigal T.H.D.A."/>
            <person name="Brescovit A.D."/>
            <person name="Santos A.J."/>
        </authorList>
    </citation>
    <scope>NUCLEOTIDE SEQUENCE</scope>
    <source>
        <tissue evidence="1">Shoot tissue taken approximately 20 cm above the soil surface</tissue>
    </source>
</reference>
<dbReference type="EMBL" id="GBRH01248686">
    <property type="protein sequence ID" value="JAD49209.1"/>
    <property type="molecule type" value="Transcribed_RNA"/>
</dbReference>
<dbReference type="AlphaFoldDB" id="A0A0A9AC27"/>
<sequence>MKQSTITKESKQVLAKVKERLNLLHAKYRNQQNGRNTI</sequence>
<accession>A0A0A9AC27</accession>
<organism evidence="1">
    <name type="scientific">Arundo donax</name>
    <name type="common">Giant reed</name>
    <name type="synonym">Donax arundinaceus</name>
    <dbReference type="NCBI Taxonomy" id="35708"/>
    <lineage>
        <taxon>Eukaryota</taxon>
        <taxon>Viridiplantae</taxon>
        <taxon>Streptophyta</taxon>
        <taxon>Embryophyta</taxon>
        <taxon>Tracheophyta</taxon>
        <taxon>Spermatophyta</taxon>
        <taxon>Magnoliopsida</taxon>
        <taxon>Liliopsida</taxon>
        <taxon>Poales</taxon>
        <taxon>Poaceae</taxon>
        <taxon>PACMAD clade</taxon>
        <taxon>Arundinoideae</taxon>
        <taxon>Arundineae</taxon>
        <taxon>Arundo</taxon>
    </lineage>
</organism>
<proteinExistence type="predicted"/>
<name>A0A0A9AC27_ARUDO</name>